<protein>
    <submittedName>
        <fullName evidence="2">Uncharacterized protein</fullName>
    </submittedName>
</protein>
<dbReference type="AlphaFoldDB" id="A0A2P2N117"/>
<name>A0A2P2N117_RHIMU</name>
<proteinExistence type="predicted"/>
<keyword evidence="1" id="KW-1133">Transmembrane helix</keyword>
<evidence type="ECO:0000256" key="1">
    <source>
        <dbReference type="SAM" id="Phobius"/>
    </source>
</evidence>
<reference evidence="2" key="1">
    <citation type="submission" date="2018-02" db="EMBL/GenBank/DDBJ databases">
        <title>Rhizophora mucronata_Transcriptome.</title>
        <authorList>
            <person name="Meera S.P."/>
            <person name="Sreeshan A."/>
            <person name="Augustine A."/>
        </authorList>
    </citation>
    <scope>NUCLEOTIDE SEQUENCE</scope>
    <source>
        <tissue evidence="2">Leaf</tissue>
    </source>
</reference>
<sequence length="43" mass="5176">MQSFIWHICFLLPASNVFLVLLMSFPLMHPIRCTFHLLHLFNF</sequence>
<keyword evidence="1" id="KW-0812">Transmembrane</keyword>
<keyword evidence="1" id="KW-0472">Membrane</keyword>
<accession>A0A2P2N117</accession>
<dbReference type="EMBL" id="GGEC01055647">
    <property type="protein sequence ID" value="MBX36131.1"/>
    <property type="molecule type" value="Transcribed_RNA"/>
</dbReference>
<feature type="transmembrane region" description="Helical" evidence="1">
    <location>
        <begin position="6"/>
        <end position="28"/>
    </location>
</feature>
<evidence type="ECO:0000313" key="2">
    <source>
        <dbReference type="EMBL" id="MBX36131.1"/>
    </source>
</evidence>
<organism evidence="2">
    <name type="scientific">Rhizophora mucronata</name>
    <name type="common">Asiatic mangrove</name>
    <dbReference type="NCBI Taxonomy" id="61149"/>
    <lineage>
        <taxon>Eukaryota</taxon>
        <taxon>Viridiplantae</taxon>
        <taxon>Streptophyta</taxon>
        <taxon>Embryophyta</taxon>
        <taxon>Tracheophyta</taxon>
        <taxon>Spermatophyta</taxon>
        <taxon>Magnoliopsida</taxon>
        <taxon>eudicotyledons</taxon>
        <taxon>Gunneridae</taxon>
        <taxon>Pentapetalae</taxon>
        <taxon>rosids</taxon>
        <taxon>fabids</taxon>
        <taxon>Malpighiales</taxon>
        <taxon>Rhizophoraceae</taxon>
        <taxon>Rhizophora</taxon>
    </lineage>
</organism>